<dbReference type="InterPro" id="IPR016032">
    <property type="entry name" value="Sig_transdc_resp-reg_C-effctor"/>
</dbReference>
<reference evidence="5 6" key="1">
    <citation type="submission" date="2019-05" db="EMBL/GenBank/DDBJ databases">
        <title>Hymenobacter edaphi sp. nov., isolated from abandoned arsenic-contaminated farmland soil.</title>
        <authorList>
            <person name="Nie L."/>
        </authorList>
    </citation>
    <scope>NUCLEOTIDE SEQUENCE [LARGE SCALE GENOMIC DNA]</scope>
    <source>
        <strain evidence="5 6">1-3-3-8</strain>
    </source>
</reference>
<dbReference type="CDD" id="cd06170">
    <property type="entry name" value="LuxR_C_like"/>
    <property type="match status" value="1"/>
</dbReference>
<dbReference type="EMBL" id="VAJM01000014">
    <property type="protein sequence ID" value="TLM89248.1"/>
    <property type="molecule type" value="Genomic_DNA"/>
</dbReference>
<keyword evidence="6" id="KW-1185">Reference proteome</keyword>
<evidence type="ECO:0000256" key="2">
    <source>
        <dbReference type="ARBA" id="ARBA00023125"/>
    </source>
</evidence>
<dbReference type="InterPro" id="IPR035965">
    <property type="entry name" value="PAS-like_dom_sf"/>
</dbReference>
<dbReference type="PANTHER" id="PTHR44688:SF16">
    <property type="entry name" value="DNA-BINDING TRANSCRIPTIONAL ACTIVATOR DEVR_DOSR"/>
    <property type="match status" value="1"/>
</dbReference>
<dbReference type="SUPFAM" id="SSF55785">
    <property type="entry name" value="PYP-like sensor domain (PAS domain)"/>
    <property type="match status" value="1"/>
</dbReference>
<name>A0A5R8WKC8_9BACT</name>
<sequence>MQDCIAAIASTADLHPGILIVHHIPSTSVAYMSRRGLELLGVSVEELRALGADYHQRFFNPEDAAEYAPKIWALLEQNDFEQVTSFFQQVRTIESSDWSLYLSAVRLLLRDDDGLPLLMLSYSCAIDPTSHIPLKVQRLVDENNFLRQHAATFASLTGREREVLRLLALGHSAPEIAATLFISAQTAETHRRNIRQKLGAESAFELGQFARAFDLI</sequence>
<dbReference type="Gene3D" id="1.10.10.10">
    <property type="entry name" value="Winged helix-like DNA-binding domain superfamily/Winged helix DNA-binding domain"/>
    <property type="match status" value="1"/>
</dbReference>
<keyword evidence="3" id="KW-0804">Transcription</keyword>
<dbReference type="AlphaFoldDB" id="A0A5R8WKC8"/>
<dbReference type="PANTHER" id="PTHR44688">
    <property type="entry name" value="DNA-BINDING TRANSCRIPTIONAL ACTIVATOR DEVR_DOSR"/>
    <property type="match status" value="1"/>
</dbReference>
<dbReference type="SMART" id="SM00421">
    <property type="entry name" value="HTH_LUXR"/>
    <property type="match status" value="1"/>
</dbReference>
<keyword evidence="1" id="KW-0805">Transcription regulation</keyword>
<evidence type="ECO:0000256" key="3">
    <source>
        <dbReference type="ARBA" id="ARBA00023163"/>
    </source>
</evidence>
<comment type="caution">
    <text evidence="5">The sequence shown here is derived from an EMBL/GenBank/DDBJ whole genome shotgun (WGS) entry which is preliminary data.</text>
</comment>
<dbReference type="OrthoDB" id="965844at2"/>
<proteinExistence type="predicted"/>
<dbReference type="GO" id="GO:0003677">
    <property type="term" value="F:DNA binding"/>
    <property type="evidence" value="ECO:0007669"/>
    <property type="project" value="UniProtKB-KW"/>
</dbReference>
<dbReference type="SUPFAM" id="SSF46894">
    <property type="entry name" value="C-terminal effector domain of the bipartite response regulators"/>
    <property type="match status" value="1"/>
</dbReference>
<evidence type="ECO:0000256" key="1">
    <source>
        <dbReference type="ARBA" id="ARBA00023015"/>
    </source>
</evidence>
<evidence type="ECO:0000259" key="4">
    <source>
        <dbReference type="PROSITE" id="PS50043"/>
    </source>
</evidence>
<dbReference type="GO" id="GO:0006355">
    <property type="term" value="P:regulation of DNA-templated transcription"/>
    <property type="evidence" value="ECO:0007669"/>
    <property type="project" value="InterPro"/>
</dbReference>
<dbReference type="Pfam" id="PF00196">
    <property type="entry name" value="GerE"/>
    <property type="match status" value="1"/>
</dbReference>
<feature type="domain" description="HTH luxR-type" evidence="4">
    <location>
        <begin position="149"/>
        <end position="214"/>
    </location>
</feature>
<protein>
    <submittedName>
        <fullName evidence="5">LuxR family transcriptional regulator</fullName>
    </submittedName>
</protein>
<evidence type="ECO:0000313" key="6">
    <source>
        <dbReference type="Proteomes" id="UP000305517"/>
    </source>
</evidence>
<evidence type="ECO:0000313" key="5">
    <source>
        <dbReference type="EMBL" id="TLM89248.1"/>
    </source>
</evidence>
<dbReference type="PRINTS" id="PR00038">
    <property type="entry name" value="HTHLUXR"/>
</dbReference>
<dbReference type="InterPro" id="IPR036388">
    <property type="entry name" value="WH-like_DNA-bd_sf"/>
</dbReference>
<accession>A0A5R8WKC8</accession>
<keyword evidence="2" id="KW-0238">DNA-binding</keyword>
<dbReference type="InterPro" id="IPR000792">
    <property type="entry name" value="Tscrpt_reg_LuxR_C"/>
</dbReference>
<gene>
    <name evidence="5" type="ORF">FDY95_21960</name>
</gene>
<dbReference type="PROSITE" id="PS50043">
    <property type="entry name" value="HTH_LUXR_2"/>
    <property type="match status" value="1"/>
</dbReference>
<dbReference type="Proteomes" id="UP000305517">
    <property type="component" value="Unassembled WGS sequence"/>
</dbReference>
<organism evidence="5 6">
    <name type="scientific">Hymenobacter jeollabukensis</name>
    <dbReference type="NCBI Taxonomy" id="2025313"/>
    <lineage>
        <taxon>Bacteria</taxon>
        <taxon>Pseudomonadati</taxon>
        <taxon>Bacteroidota</taxon>
        <taxon>Cytophagia</taxon>
        <taxon>Cytophagales</taxon>
        <taxon>Hymenobacteraceae</taxon>
        <taxon>Hymenobacter</taxon>
    </lineage>
</organism>